<name>A0ABX0FKW0_9BURK</name>
<sequence>MEKPPSRLLNNTPAPDNRRPTLIRRRDMKMARSPHAYVRGNTAQYYDWLHSLPGQRLPRGPEIWICGDCHVGNLGPVAAADGTVQLHLRDFDQTTIGNPTHDLIRLGLSLASAARGSSLPGIVTSHMLQHMLLGYQRAFFPGHEEIFAKPAVVKASLREAQLRSWKSLARDRAIDGRHAIPLGKNFWPISPTERAAIEEMFADPAILTTITGNDVPDTTQRPAVVDAAYWVKGCSSLGLLRYAVLVEFNGKRRLLDIKEAVAATSPRYPRVSMPRDNAKRVLQGASSLTPALGGRMVARRFMERGIFIRELMPQDLKLEIEQLRMEDAVLTASYLAYVVGRAHARQMDAGTRSIWLTELLANPAKSTGTPQWLWNSVVQLVASHEAGYLEHCRKYAQSE</sequence>
<dbReference type="InterPro" id="IPR018721">
    <property type="entry name" value="DUF2252"/>
</dbReference>
<keyword evidence="2" id="KW-1185">Reference proteome</keyword>
<dbReference type="Pfam" id="PF10009">
    <property type="entry name" value="DUF2252"/>
    <property type="match status" value="1"/>
</dbReference>
<reference evidence="1 2" key="1">
    <citation type="submission" date="2020-01" db="EMBL/GenBank/DDBJ databases">
        <authorList>
            <person name="Lee S.D."/>
        </authorList>
    </citation>
    <scope>NUCLEOTIDE SEQUENCE [LARGE SCALE GENOMIC DNA]</scope>
    <source>
        <strain evidence="1 2">SAP-35</strain>
    </source>
</reference>
<dbReference type="InterPro" id="IPR011009">
    <property type="entry name" value="Kinase-like_dom_sf"/>
</dbReference>
<protein>
    <submittedName>
        <fullName evidence="1">DUF2252 domain-containing protein</fullName>
    </submittedName>
</protein>
<dbReference type="SUPFAM" id="SSF56112">
    <property type="entry name" value="Protein kinase-like (PK-like)"/>
    <property type="match status" value="1"/>
</dbReference>
<reference evidence="2" key="2">
    <citation type="submission" date="2023-07" db="EMBL/GenBank/DDBJ databases">
        <title>Duganella aceri sp. nov., isolated from tree sap.</title>
        <authorList>
            <person name="Kim I.S."/>
        </authorList>
    </citation>
    <scope>NUCLEOTIDE SEQUENCE [LARGE SCALE GENOMIC DNA]</scope>
    <source>
        <strain evidence="2">SAP-35</strain>
    </source>
</reference>
<dbReference type="RefSeq" id="WP_166103326.1">
    <property type="nucleotide sequence ID" value="NZ_JAADJT010000005.1"/>
</dbReference>
<evidence type="ECO:0000313" key="2">
    <source>
        <dbReference type="Proteomes" id="UP000666369"/>
    </source>
</evidence>
<dbReference type="PANTHER" id="PTHR39441">
    <property type="entry name" value="DUF2252 DOMAIN-CONTAINING PROTEIN"/>
    <property type="match status" value="1"/>
</dbReference>
<comment type="caution">
    <text evidence="1">The sequence shown here is derived from an EMBL/GenBank/DDBJ whole genome shotgun (WGS) entry which is preliminary data.</text>
</comment>
<proteinExistence type="predicted"/>
<gene>
    <name evidence="1" type="ORF">GW587_12940</name>
</gene>
<organism evidence="1 2">
    <name type="scientific">Duganella aceris</name>
    <dbReference type="NCBI Taxonomy" id="2703883"/>
    <lineage>
        <taxon>Bacteria</taxon>
        <taxon>Pseudomonadati</taxon>
        <taxon>Pseudomonadota</taxon>
        <taxon>Betaproteobacteria</taxon>
        <taxon>Burkholderiales</taxon>
        <taxon>Oxalobacteraceae</taxon>
        <taxon>Telluria group</taxon>
        <taxon>Duganella</taxon>
    </lineage>
</organism>
<dbReference type="Proteomes" id="UP000666369">
    <property type="component" value="Unassembled WGS sequence"/>
</dbReference>
<dbReference type="PANTHER" id="PTHR39441:SF1">
    <property type="entry name" value="DUF2252 DOMAIN-CONTAINING PROTEIN"/>
    <property type="match status" value="1"/>
</dbReference>
<dbReference type="EMBL" id="JAADJT010000005">
    <property type="protein sequence ID" value="NGZ85156.1"/>
    <property type="molecule type" value="Genomic_DNA"/>
</dbReference>
<accession>A0ABX0FKW0</accession>
<evidence type="ECO:0000313" key="1">
    <source>
        <dbReference type="EMBL" id="NGZ85156.1"/>
    </source>
</evidence>